<dbReference type="EMBL" id="LNFP01000662">
    <property type="protein sequence ID" value="KUF90682.1"/>
    <property type="molecule type" value="Genomic_DNA"/>
</dbReference>
<organism evidence="4">
    <name type="scientific">Phytophthora nicotianae</name>
    <name type="common">Potato buckeye rot agent</name>
    <name type="synonym">Phytophthora parasitica</name>
    <dbReference type="NCBI Taxonomy" id="4792"/>
    <lineage>
        <taxon>Eukaryota</taxon>
        <taxon>Sar</taxon>
        <taxon>Stramenopiles</taxon>
        <taxon>Oomycota</taxon>
        <taxon>Peronosporomycetes</taxon>
        <taxon>Peronosporales</taxon>
        <taxon>Peronosporaceae</taxon>
        <taxon>Phytophthora</taxon>
    </lineage>
</organism>
<evidence type="ECO:0000256" key="2">
    <source>
        <dbReference type="SAM" id="SignalP"/>
    </source>
</evidence>
<feature type="signal peptide" evidence="2">
    <location>
        <begin position="1"/>
        <end position="18"/>
    </location>
</feature>
<reference evidence="3" key="1">
    <citation type="submission" date="2013-11" db="EMBL/GenBank/DDBJ databases">
        <title>The Genome Sequence of Phytophthora parasitica CJ02B3.</title>
        <authorList>
            <consortium name="The Broad Institute Genomics Platform"/>
            <person name="Russ C."/>
            <person name="Tyler B."/>
            <person name="Panabieres F."/>
            <person name="Shan W."/>
            <person name="Tripathy S."/>
            <person name="Grunwald N."/>
            <person name="Machado M."/>
            <person name="Johnson C.S."/>
            <person name="Arredondo F."/>
            <person name="Hong C."/>
            <person name="Coffey M."/>
            <person name="Young S.K."/>
            <person name="Zeng Q."/>
            <person name="Gargeya S."/>
            <person name="Fitzgerald M."/>
            <person name="Abouelleil A."/>
            <person name="Alvarado L."/>
            <person name="Chapman S.B."/>
            <person name="Gainer-Dewar J."/>
            <person name="Goldberg J."/>
            <person name="Griggs A."/>
            <person name="Gujja S."/>
            <person name="Hansen M."/>
            <person name="Howarth C."/>
            <person name="Imamovic A."/>
            <person name="Ireland A."/>
            <person name="Larimer J."/>
            <person name="McCowan C."/>
            <person name="Murphy C."/>
            <person name="Pearson M."/>
            <person name="Poon T.W."/>
            <person name="Priest M."/>
            <person name="Roberts A."/>
            <person name="Saif S."/>
            <person name="Shea T."/>
            <person name="Sykes S."/>
            <person name="Wortman J."/>
            <person name="Nusbaum C."/>
            <person name="Birren B."/>
        </authorList>
    </citation>
    <scope>NUCLEOTIDE SEQUENCE [LARGE SCALE GENOMIC DNA]</scope>
    <source>
        <strain evidence="3">CJ02B3</strain>
    </source>
</reference>
<evidence type="ECO:0000313" key="4">
    <source>
        <dbReference type="EMBL" id="ETL25425.1"/>
    </source>
</evidence>
<evidence type="ECO:0000256" key="1">
    <source>
        <dbReference type="SAM" id="Phobius"/>
    </source>
</evidence>
<keyword evidence="2" id="KW-0732">Signal</keyword>
<proteinExistence type="predicted"/>
<dbReference type="Proteomes" id="UP000054636">
    <property type="component" value="Unassembled WGS sequence"/>
</dbReference>
<keyword evidence="1" id="KW-1133">Transmembrane helix</keyword>
<reference evidence="5 6" key="3">
    <citation type="submission" date="2015-11" db="EMBL/GenBank/DDBJ databases">
        <title>Genomes and virulence difference between two physiological races of Phytophthora nicotianae.</title>
        <authorList>
            <person name="Liu H."/>
            <person name="Ma X."/>
            <person name="Yu H."/>
            <person name="Fang D."/>
            <person name="Li Y."/>
            <person name="Wang X."/>
            <person name="Wang W."/>
            <person name="Dong Y."/>
            <person name="Xiao B."/>
        </authorList>
    </citation>
    <scope>NUCLEOTIDE SEQUENCE [LARGE SCALE GENOMIC DNA]</scope>
    <source>
        <strain evidence="6">race 1</strain>
        <strain evidence="5">Race 1</strain>
    </source>
</reference>
<protein>
    <submittedName>
        <fullName evidence="5">THUMP domain-containing protein 3</fullName>
    </submittedName>
</protein>
<dbReference type="EMBL" id="KI689679">
    <property type="protein sequence ID" value="ETK72002.1"/>
    <property type="molecule type" value="Genomic_DNA"/>
</dbReference>
<dbReference type="Proteomes" id="UP000053864">
    <property type="component" value="Unassembled WGS sequence"/>
</dbReference>
<keyword evidence="1" id="KW-0472">Membrane</keyword>
<dbReference type="EMBL" id="KI676495">
    <property type="protein sequence ID" value="ETL25425.1"/>
    <property type="molecule type" value="Genomic_DNA"/>
</dbReference>
<dbReference type="VEuPathDB" id="FungiDB:PPTG_06172"/>
<dbReference type="AlphaFoldDB" id="W2HTY9"/>
<evidence type="ECO:0000313" key="6">
    <source>
        <dbReference type="Proteomes" id="UP000054636"/>
    </source>
</evidence>
<accession>A0A0W8D2R6</accession>
<reference evidence="4" key="2">
    <citation type="submission" date="2013-11" db="EMBL/GenBank/DDBJ databases">
        <title>The Genome Sequence of Phytophthora parasitica CJ05E6.</title>
        <authorList>
            <consortium name="The Broad Institute Genomics Platform"/>
            <person name="Russ C."/>
            <person name="Tyler B."/>
            <person name="Panabieres F."/>
            <person name="Shan W."/>
            <person name="Tripathy S."/>
            <person name="Grunwald N."/>
            <person name="Machado M."/>
            <person name="Johnson C.S."/>
            <person name="Arredondo F."/>
            <person name="Hong C."/>
            <person name="Coffey M."/>
            <person name="Young S.K."/>
            <person name="Zeng Q."/>
            <person name="Gargeya S."/>
            <person name="Fitzgerald M."/>
            <person name="Abouelleil A."/>
            <person name="Alvarado L."/>
            <person name="Chapman S.B."/>
            <person name="Gainer-Dewar J."/>
            <person name="Goldberg J."/>
            <person name="Griggs A."/>
            <person name="Gujja S."/>
            <person name="Hansen M."/>
            <person name="Howarth C."/>
            <person name="Imamovic A."/>
            <person name="Ireland A."/>
            <person name="Larimer J."/>
            <person name="McCowan C."/>
            <person name="Murphy C."/>
            <person name="Pearson M."/>
            <person name="Poon T.W."/>
            <person name="Priest M."/>
            <person name="Roberts A."/>
            <person name="Saif S."/>
            <person name="Shea T."/>
            <person name="Sykes S."/>
            <person name="Wortman J."/>
            <person name="Nusbaum C."/>
            <person name="Birren B."/>
        </authorList>
    </citation>
    <scope>NUCLEOTIDE SEQUENCE [LARGE SCALE GENOMIC DNA]</scope>
    <source>
        <strain evidence="4">CJ05E6</strain>
    </source>
</reference>
<evidence type="ECO:0000313" key="5">
    <source>
        <dbReference type="EMBL" id="KUF90682.1"/>
    </source>
</evidence>
<sequence>MLSVVAALLPVVTYEAEASSYTMQTTAIYTDETCSGPAVNILVIDNDNCSAMACSPQPSGNSNFYKATTCYSTDSLSYNPMEDLFLGQTFIEIQAYSNINCTDDAYLYRHGLIVGSCEPFSTRNNHSVSVTLESDGSATILLYNNTECTDPLVTTYALSNYTLVNHHCYEGISSTELAQYTARYYVHLDYDSAGESEADSNFAAIVGGIVAVFVVVLAVAAFIVRCRNRRRQFNRARHRQ</sequence>
<evidence type="ECO:0000313" key="3">
    <source>
        <dbReference type="EMBL" id="ETK72002.1"/>
    </source>
</evidence>
<feature type="transmembrane region" description="Helical" evidence="1">
    <location>
        <begin position="202"/>
        <end position="224"/>
    </location>
</feature>
<gene>
    <name evidence="5" type="ORF">AM588_10004725</name>
    <name evidence="3" type="ORF">L915_20828</name>
    <name evidence="4" type="ORF">L916_20713</name>
</gene>
<accession>W2HTY9</accession>
<dbReference type="Proteomes" id="UP000053236">
    <property type="component" value="Unassembled WGS sequence"/>
</dbReference>
<feature type="chain" id="PRO_5006941247" evidence="2">
    <location>
        <begin position="19"/>
        <end position="240"/>
    </location>
</feature>
<name>W2HTY9_PHYNI</name>
<keyword evidence="1" id="KW-0812">Transmembrane</keyword>